<evidence type="ECO:0000313" key="8">
    <source>
        <dbReference type="EMBL" id="AZG78056.1"/>
    </source>
</evidence>
<dbReference type="AlphaFoldDB" id="A0A3G8M827"/>
<evidence type="ECO:0000256" key="7">
    <source>
        <dbReference type="PIRSR" id="PIRSR600246-3"/>
    </source>
</evidence>
<dbReference type="GO" id="GO:0016811">
    <property type="term" value="F:hydrolase activity, acting on carbon-nitrogen (but not peptide) bonds, in linear amides"/>
    <property type="evidence" value="ECO:0007669"/>
    <property type="project" value="UniProtKB-ARBA"/>
</dbReference>
<dbReference type="SUPFAM" id="SSF56235">
    <property type="entry name" value="N-terminal nucleophile aminohydrolases (Ntn hydrolases)"/>
    <property type="match status" value="1"/>
</dbReference>
<dbReference type="Pfam" id="PF01112">
    <property type="entry name" value="Asparaginase_2"/>
    <property type="match status" value="1"/>
</dbReference>
<organism evidence="8 9">
    <name type="scientific">Methylocystis rosea</name>
    <dbReference type="NCBI Taxonomy" id="173366"/>
    <lineage>
        <taxon>Bacteria</taxon>
        <taxon>Pseudomonadati</taxon>
        <taxon>Pseudomonadota</taxon>
        <taxon>Alphaproteobacteria</taxon>
        <taxon>Hyphomicrobiales</taxon>
        <taxon>Methylocystaceae</taxon>
        <taxon>Methylocystis</taxon>
    </lineage>
</organism>
<dbReference type="KEGG" id="mros:EHO51_15655"/>
<dbReference type="EMBL" id="CP034086">
    <property type="protein sequence ID" value="AZG78056.1"/>
    <property type="molecule type" value="Genomic_DNA"/>
</dbReference>
<evidence type="ECO:0000256" key="6">
    <source>
        <dbReference type="PIRSR" id="PIRSR600246-2"/>
    </source>
</evidence>
<keyword evidence="2" id="KW-0378">Hydrolase</keyword>
<reference evidence="8 9" key="1">
    <citation type="submission" date="2018-11" db="EMBL/GenBank/DDBJ databases">
        <title>Genome squencing of methanotrophic bacteria isolated from alkaline groundwater in Korea.</title>
        <authorList>
            <person name="Nguyen L.N."/>
        </authorList>
    </citation>
    <scope>NUCLEOTIDE SEQUENCE [LARGE SCALE GENOMIC DNA]</scope>
    <source>
        <strain evidence="8 9">GW6</strain>
    </source>
</reference>
<feature type="active site" description="Nucleophile" evidence="5">
    <location>
        <position position="169"/>
    </location>
</feature>
<evidence type="ECO:0000256" key="1">
    <source>
        <dbReference type="ARBA" id="ARBA00022670"/>
    </source>
</evidence>
<name>A0A3G8M827_9HYPH</name>
<dbReference type="CDD" id="cd04512">
    <property type="entry name" value="Ntn_Asparaginase_2_like"/>
    <property type="match status" value="1"/>
</dbReference>
<evidence type="ECO:0000256" key="2">
    <source>
        <dbReference type="ARBA" id="ARBA00022801"/>
    </source>
</evidence>
<dbReference type="GO" id="GO:0008233">
    <property type="term" value="F:peptidase activity"/>
    <property type="evidence" value="ECO:0007669"/>
    <property type="project" value="UniProtKB-KW"/>
</dbReference>
<dbReference type="PANTHER" id="PTHR10188:SF6">
    <property type="entry name" value="N(4)-(BETA-N-ACETYLGLUCOSAMINYL)-L-ASPARAGINASE"/>
    <property type="match status" value="1"/>
</dbReference>
<dbReference type="InterPro" id="IPR000246">
    <property type="entry name" value="Peptidase_T2"/>
</dbReference>
<keyword evidence="3" id="KW-0068">Autocatalytic cleavage</keyword>
<evidence type="ECO:0000256" key="4">
    <source>
        <dbReference type="ARBA" id="ARBA00069124"/>
    </source>
</evidence>
<feature type="site" description="Cleavage; by autolysis" evidence="7">
    <location>
        <begin position="168"/>
        <end position="169"/>
    </location>
</feature>
<dbReference type="GO" id="GO:0006508">
    <property type="term" value="P:proteolysis"/>
    <property type="evidence" value="ECO:0007669"/>
    <property type="project" value="UniProtKB-KW"/>
</dbReference>
<evidence type="ECO:0000256" key="3">
    <source>
        <dbReference type="ARBA" id="ARBA00022813"/>
    </source>
</evidence>
<accession>A0A3G8M827</accession>
<gene>
    <name evidence="8" type="ORF">EHO51_15655</name>
</gene>
<feature type="binding site" evidence="6">
    <location>
        <begin position="197"/>
        <end position="200"/>
    </location>
    <ligand>
        <name>substrate</name>
    </ligand>
</feature>
<dbReference type="Proteomes" id="UP000273982">
    <property type="component" value="Chromosome"/>
</dbReference>
<dbReference type="FunFam" id="3.60.20.30:FF:000001">
    <property type="entry name" value="Isoaspartyl peptidase/L-asparaginase"/>
    <property type="match status" value="1"/>
</dbReference>
<dbReference type="PANTHER" id="PTHR10188">
    <property type="entry name" value="L-ASPARAGINASE"/>
    <property type="match status" value="1"/>
</dbReference>
<feature type="binding site" evidence="6">
    <location>
        <begin position="220"/>
        <end position="223"/>
    </location>
    <ligand>
        <name>substrate</name>
    </ligand>
</feature>
<sequence length="300" mass="31558">MSDVSLMIHGGAGAIRDPHRYEASLRAIVESGASLLAKRSSALEAVVHCVTLLEDDPLFNAGRGSVLNAEGAALCDASIMDGRTLKAGAVAAIRGVRNPVRLAYEVMEKSGHVLLVGAGAERFAREQHLAIESDDYFRTEERVAQLAKAKRKHEIALDHSDATDAKLGTVGAVARDRNGDLAAATSTGGVVNQRVGRVGDSPLIGAGTFADNVSCAVSCTGVGEDFIRTTLARTAACFVEFRSMQAEEAARAAIRYLVDRVDGRGGLILVDREGRCGRAHATPGMLTATFAEGVVRVETT</sequence>
<dbReference type="RefSeq" id="WP_124739662.1">
    <property type="nucleotide sequence ID" value="NZ_CP034086.1"/>
</dbReference>
<protein>
    <recommendedName>
        <fullName evidence="4">Isoaspartyl peptidase</fullName>
    </recommendedName>
</protein>
<proteinExistence type="predicted"/>
<keyword evidence="1" id="KW-0645">Protease</keyword>
<dbReference type="InterPro" id="IPR029055">
    <property type="entry name" value="Ntn_hydrolases_N"/>
</dbReference>
<evidence type="ECO:0000313" key="9">
    <source>
        <dbReference type="Proteomes" id="UP000273982"/>
    </source>
</evidence>
<evidence type="ECO:0000256" key="5">
    <source>
        <dbReference type="PIRSR" id="PIRSR600246-1"/>
    </source>
</evidence>
<dbReference type="Gene3D" id="3.60.20.30">
    <property type="entry name" value="(Glycosyl)asparaginase"/>
    <property type="match status" value="1"/>
</dbReference>